<dbReference type="Proteomes" id="UP001205566">
    <property type="component" value="Unassembled WGS sequence"/>
</dbReference>
<organism evidence="11 12">
    <name type="scientific">Microbulbifer elongatus</name>
    <dbReference type="NCBI Taxonomy" id="86173"/>
    <lineage>
        <taxon>Bacteria</taxon>
        <taxon>Pseudomonadati</taxon>
        <taxon>Pseudomonadota</taxon>
        <taxon>Gammaproteobacteria</taxon>
        <taxon>Cellvibrionales</taxon>
        <taxon>Microbulbiferaceae</taxon>
        <taxon>Microbulbifer</taxon>
    </lineage>
</organism>
<gene>
    <name evidence="11" type="primary">folP</name>
    <name evidence="11" type="ORF">HXX02_03335</name>
</gene>
<evidence type="ECO:0000256" key="1">
    <source>
        <dbReference type="ARBA" id="ARBA00000012"/>
    </source>
</evidence>
<evidence type="ECO:0000256" key="8">
    <source>
        <dbReference type="ARBA" id="ARBA00022909"/>
    </source>
</evidence>
<evidence type="ECO:0000256" key="4">
    <source>
        <dbReference type="ARBA" id="ARBA00012458"/>
    </source>
</evidence>
<comment type="catalytic activity">
    <reaction evidence="1">
        <text>(7,8-dihydropterin-6-yl)methyl diphosphate + 4-aminobenzoate = 7,8-dihydropteroate + diphosphate</text>
        <dbReference type="Rhea" id="RHEA:19949"/>
        <dbReference type="ChEBI" id="CHEBI:17836"/>
        <dbReference type="ChEBI" id="CHEBI:17839"/>
        <dbReference type="ChEBI" id="CHEBI:33019"/>
        <dbReference type="ChEBI" id="CHEBI:72950"/>
        <dbReference type="EC" id="2.5.1.15"/>
    </reaction>
</comment>
<keyword evidence="7 9" id="KW-0460">Magnesium</keyword>
<dbReference type="CDD" id="cd00739">
    <property type="entry name" value="DHPS"/>
    <property type="match status" value="1"/>
</dbReference>
<evidence type="ECO:0000313" key="11">
    <source>
        <dbReference type="EMBL" id="MCQ3828466.1"/>
    </source>
</evidence>
<dbReference type="EMBL" id="JACASI010000011">
    <property type="protein sequence ID" value="MCQ3828466.1"/>
    <property type="molecule type" value="Genomic_DNA"/>
</dbReference>
<dbReference type="PROSITE" id="PS00793">
    <property type="entry name" value="DHPS_2"/>
    <property type="match status" value="1"/>
</dbReference>
<comment type="similarity">
    <text evidence="9">Belongs to the DHPS family.</text>
</comment>
<dbReference type="Pfam" id="PF00809">
    <property type="entry name" value="Pterin_bind"/>
    <property type="match status" value="1"/>
</dbReference>
<dbReference type="EC" id="2.5.1.15" evidence="4 9"/>
<protein>
    <recommendedName>
        <fullName evidence="4 9">Dihydropteroate synthase</fullName>
        <shortName evidence="9">DHPS</shortName>
        <ecNumber evidence="4 9">2.5.1.15</ecNumber>
    </recommendedName>
    <alternativeName>
        <fullName evidence="9">Dihydropteroate pyrophosphorylase</fullName>
    </alternativeName>
</protein>
<dbReference type="InterPro" id="IPR045031">
    <property type="entry name" value="DHP_synth-like"/>
</dbReference>
<dbReference type="PROSITE" id="PS00792">
    <property type="entry name" value="DHPS_1"/>
    <property type="match status" value="1"/>
</dbReference>
<evidence type="ECO:0000256" key="7">
    <source>
        <dbReference type="ARBA" id="ARBA00022842"/>
    </source>
</evidence>
<dbReference type="PROSITE" id="PS50972">
    <property type="entry name" value="PTERIN_BINDING"/>
    <property type="match status" value="1"/>
</dbReference>
<comment type="cofactor">
    <cofactor evidence="2 9">
        <name>Mg(2+)</name>
        <dbReference type="ChEBI" id="CHEBI:18420"/>
    </cofactor>
</comment>
<accession>A0ABT1P087</accession>
<evidence type="ECO:0000313" key="12">
    <source>
        <dbReference type="Proteomes" id="UP001205566"/>
    </source>
</evidence>
<dbReference type="PANTHER" id="PTHR20941:SF1">
    <property type="entry name" value="FOLIC ACID SYNTHESIS PROTEIN FOL1"/>
    <property type="match status" value="1"/>
</dbReference>
<evidence type="ECO:0000259" key="10">
    <source>
        <dbReference type="PROSITE" id="PS50972"/>
    </source>
</evidence>
<dbReference type="SUPFAM" id="SSF51717">
    <property type="entry name" value="Dihydropteroate synthetase-like"/>
    <property type="match status" value="1"/>
</dbReference>
<evidence type="ECO:0000256" key="2">
    <source>
        <dbReference type="ARBA" id="ARBA00001946"/>
    </source>
</evidence>
<evidence type="ECO:0000256" key="3">
    <source>
        <dbReference type="ARBA" id="ARBA00004763"/>
    </source>
</evidence>
<reference evidence="11" key="1">
    <citation type="thesis" date="2020" institute="Technische Universitat Dresden" country="Dresden, Germany">
        <title>The Agarolytic System of Microbulbifer elongatus PORT2, Isolated from Batu Karas, Pangandaran West Java Indonesia.</title>
        <authorList>
            <person name="Anggraeni S.R."/>
        </authorList>
    </citation>
    <scope>NUCLEOTIDE SEQUENCE</scope>
    <source>
        <strain evidence="11">PORT2</strain>
    </source>
</reference>
<name>A0ABT1P087_9GAMM</name>
<dbReference type="PANTHER" id="PTHR20941">
    <property type="entry name" value="FOLATE SYNTHESIS PROTEINS"/>
    <property type="match status" value="1"/>
</dbReference>
<dbReference type="InterPro" id="IPR000489">
    <property type="entry name" value="Pterin-binding_dom"/>
</dbReference>
<dbReference type="RefSeq" id="WP_255873303.1">
    <property type="nucleotide sequence ID" value="NZ_JACASI010000011.1"/>
</dbReference>
<keyword evidence="5 9" id="KW-0808">Transferase</keyword>
<dbReference type="InterPro" id="IPR006390">
    <property type="entry name" value="DHP_synth_dom"/>
</dbReference>
<keyword evidence="12" id="KW-1185">Reference proteome</keyword>
<evidence type="ECO:0000256" key="6">
    <source>
        <dbReference type="ARBA" id="ARBA00022723"/>
    </source>
</evidence>
<dbReference type="InterPro" id="IPR011005">
    <property type="entry name" value="Dihydropteroate_synth-like_sf"/>
</dbReference>
<comment type="function">
    <text evidence="9">Catalyzes the condensation of para-aminobenzoate (pABA) with 6-hydroxymethyl-7,8-dihydropterin diphosphate (DHPt-PP) to form 7,8-dihydropteroate (H2Pte), the immediate precursor of folate derivatives.</text>
</comment>
<dbReference type="NCBIfam" id="TIGR01496">
    <property type="entry name" value="DHPS"/>
    <property type="match status" value="1"/>
</dbReference>
<sequence length="282" mass="30240">MKLVCGQRTLDLSRPRIMGILNTTPDSFSDGGSYYGDRGLDLDLVLQRAEQMVRDGAAILDIGGESTRPGAAPVSETEELQRVVPVVEAIASRLDVVISVDTSTPAVMRESARVGAGMLNDVRALTRPGALEAAAATGLPVCLMHMQGQPGTMQVKPEYTDVVAEVRTYLDARLQACEQAGIAREKILYDPGFGFGKNDDHNLTLLRHLPELAPQGVPILVGMSRKSMIGRLLGREVDERLPGSLALAILSAQRGAAIIRVHDVAATADVLKLQQLVDRPCI</sequence>
<keyword evidence="6 9" id="KW-0479">Metal-binding</keyword>
<evidence type="ECO:0000256" key="9">
    <source>
        <dbReference type="RuleBase" id="RU361205"/>
    </source>
</evidence>
<comment type="caution">
    <text evidence="11">The sequence shown here is derived from an EMBL/GenBank/DDBJ whole genome shotgun (WGS) entry which is preliminary data.</text>
</comment>
<dbReference type="Gene3D" id="3.20.20.20">
    <property type="entry name" value="Dihydropteroate synthase-like"/>
    <property type="match status" value="1"/>
</dbReference>
<feature type="domain" description="Pterin-binding" evidence="10">
    <location>
        <begin position="15"/>
        <end position="272"/>
    </location>
</feature>
<evidence type="ECO:0000256" key="5">
    <source>
        <dbReference type="ARBA" id="ARBA00022679"/>
    </source>
</evidence>
<keyword evidence="8 9" id="KW-0289">Folate biosynthesis</keyword>
<proteinExistence type="inferred from homology"/>
<dbReference type="GO" id="GO:0004156">
    <property type="term" value="F:dihydropteroate synthase activity"/>
    <property type="evidence" value="ECO:0007669"/>
    <property type="project" value="UniProtKB-EC"/>
</dbReference>
<comment type="pathway">
    <text evidence="3 9">Cofactor biosynthesis; tetrahydrofolate biosynthesis; 7,8-dihydrofolate from 2-amino-4-hydroxy-6-hydroxymethyl-7,8-dihydropteridine diphosphate and 4-aminobenzoate: step 1/2.</text>
</comment>